<dbReference type="InterPro" id="IPR036291">
    <property type="entry name" value="NAD(P)-bd_dom_sf"/>
</dbReference>
<dbReference type="PANTHER" id="PTHR43818">
    <property type="entry name" value="BCDNA.GH03377"/>
    <property type="match status" value="1"/>
</dbReference>
<dbReference type="Pfam" id="PF01408">
    <property type="entry name" value="GFO_IDH_MocA"/>
    <property type="match status" value="1"/>
</dbReference>
<organism evidence="6 7">
    <name type="scientific">Reinekea forsetii</name>
    <dbReference type="NCBI Taxonomy" id="1336806"/>
    <lineage>
        <taxon>Bacteria</taxon>
        <taxon>Pseudomonadati</taxon>
        <taxon>Pseudomonadota</taxon>
        <taxon>Gammaproteobacteria</taxon>
        <taxon>Oceanospirillales</taxon>
        <taxon>Saccharospirillaceae</taxon>
        <taxon>Reinekea</taxon>
    </lineage>
</organism>
<keyword evidence="2 6" id="KW-0560">Oxidoreductase</keyword>
<dbReference type="SUPFAM" id="SSF55347">
    <property type="entry name" value="Glyceraldehyde-3-phosphate dehydrogenase-like, C-terminal domain"/>
    <property type="match status" value="1"/>
</dbReference>
<evidence type="ECO:0000256" key="1">
    <source>
        <dbReference type="ARBA" id="ARBA00022723"/>
    </source>
</evidence>
<dbReference type="EMBL" id="CP011797">
    <property type="protein sequence ID" value="ATX78372.1"/>
    <property type="molecule type" value="Genomic_DNA"/>
</dbReference>
<dbReference type="EC" id="1.1.1.18" evidence="6"/>
<dbReference type="GO" id="GO:0016787">
    <property type="term" value="F:hydrolase activity"/>
    <property type="evidence" value="ECO:0007669"/>
    <property type="project" value="UniProtKB-KW"/>
</dbReference>
<evidence type="ECO:0000259" key="5">
    <source>
        <dbReference type="Pfam" id="PF22725"/>
    </source>
</evidence>
<dbReference type="GO" id="GO:0050112">
    <property type="term" value="F:inositol 2-dehydrogenase (NAD+) activity"/>
    <property type="evidence" value="ECO:0007669"/>
    <property type="project" value="UniProtKB-EC"/>
</dbReference>
<proteinExistence type="predicted"/>
<dbReference type="PROSITE" id="PS00196">
    <property type="entry name" value="COPPER_BLUE"/>
    <property type="match status" value="1"/>
</dbReference>
<dbReference type="OrthoDB" id="9781031at2"/>
<evidence type="ECO:0000256" key="2">
    <source>
        <dbReference type="ARBA" id="ARBA00023002"/>
    </source>
</evidence>
<accession>A0A2K8KUU6</accession>
<dbReference type="InterPro" id="IPR055170">
    <property type="entry name" value="GFO_IDH_MocA-like_dom"/>
</dbReference>
<dbReference type="Pfam" id="PF22725">
    <property type="entry name" value="GFO_IDH_MocA_C3"/>
    <property type="match status" value="1"/>
</dbReference>
<reference evidence="6 7" key="1">
    <citation type="journal article" date="2017" name="Environ. Microbiol.">
        <title>Genomic and physiological analyses of 'Reinekea forsetii' reveal a versatile opportunistic lifestyle during spring algae blooms.</title>
        <authorList>
            <person name="Avci B."/>
            <person name="Hahnke R.L."/>
            <person name="Chafee M."/>
            <person name="Fischer T."/>
            <person name="Gruber-Vodicka H."/>
            <person name="Tegetmeyer H.E."/>
            <person name="Harder J."/>
            <person name="Fuchs B.M."/>
            <person name="Amann R.I."/>
            <person name="Teeling H."/>
        </authorList>
    </citation>
    <scope>NUCLEOTIDE SEQUENCE [LARGE SCALE GENOMIC DNA]</scope>
    <source>
        <strain evidence="6 7">Hel1_31_D35</strain>
    </source>
</reference>
<dbReference type="SUPFAM" id="SSF51735">
    <property type="entry name" value="NAD(P)-binding Rossmann-fold domains"/>
    <property type="match status" value="1"/>
</dbReference>
<evidence type="ECO:0000259" key="4">
    <source>
        <dbReference type="Pfam" id="PF01408"/>
    </source>
</evidence>
<dbReference type="KEGG" id="rfo:REIFOR_03266"/>
<dbReference type="InterPro" id="IPR000683">
    <property type="entry name" value="Gfo/Idh/MocA-like_OxRdtase_N"/>
</dbReference>
<dbReference type="Proteomes" id="UP000229757">
    <property type="component" value="Chromosome"/>
</dbReference>
<keyword evidence="7" id="KW-1185">Reference proteome</keyword>
<feature type="domain" description="GFO/IDH/MocA-like oxidoreductase" evidence="5">
    <location>
        <begin position="137"/>
        <end position="267"/>
    </location>
</feature>
<evidence type="ECO:0000313" key="7">
    <source>
        <dbReference type="Proteomes" id="UP000229757"/>
    </source>
</evidence>
<dbReference type="GO" id="GO:0000166">
    <property type="term" value="F:nucleotide binding"/>
    <property type="evidence" value="ECO:0007669"/>
    <property type="project" value="InterPro"/>
</dbReference>
<keyword evidence="1" id="KW-0479">Metal-binding</keyword>
<dbReference type="Gene3D" id="3.30.360.10">
    <property type="entry name" value="Dihydrodipicolinate Reductase, domain 2"/>
    <property type="match status" value="1"/>
</dbReference>
<evidence type="ECO:0000313" key="6">
    <source>
        <dbReference type="EMBL" id="ATX78372.1"/>
    </source>
</evidence>
<evidence type="ECO:0000256" key="3">
    <source>
        <dbReference type="ARBA" id="ARBA00023008"/>
    </source>
</evidence>
<dbReference type="InterPro" id="IPR050463">
    <property type="entry name" value="Gfo/Idh/MocA_oxidrdct_glycsds"/>
</dbReference>
<keyword evidence="3" id="KW-0186">Copper</keyword>
<protein>
    <submittedName>
        <fullName evidence="6">Myo-inositol 2-dehydrogenase / glycoside hydrolase family</fullName>
        <ecNumber evidence="6">1.1.1.18</ecNumber>
    </submittedName>
</protein>
<keyword evidence="6" id="KW-0378">Hydrolase</keyword>
<gene>
    <name evidence="6" type="primary">iolG</name>
    <name evidence="6" type="ORF">REIFOR_03266</name>
</gene>
<dbReference type="GO" id="GO:0046872">
    <property type="term" value="F:metal ion binding"/>
    <property type="evidence" value="ECO:0007669"/>
    <property type="project" value="UniProtKB-KW"/>
</dbReference>
<sequence>MKIINVGVIGGGYMGKAHSVAARSVSAVFELDAEIVLAGIAASSPASAQRYAKKFDARIAFDSPEELINSDLIDAVIIASPQDTHLDYVRACAAVGKPVLCEKPMGRNTAEAAEIALAAKDIVNLVGYNYINTPATAHARQLIADGAIGDITWFRGEHNEDFMAPIGSGDGNWRLLGDANGTLGDLAPHMLQCALTLCGPINALVADITSRPEVRDQDPSTPCNDDQVQLMTRFANGANGLLSFSRVAHGCKMRYAYEIHGTRGSLRFDQEDQNSLWLYQPEDGPNAGFKRILAGPDHGDYGYFCQGPAHGTGFQDQIIIEQANFFKAILSNTVAWPSFDDGVAVMRVMDGIRASHKTSGWISLANN</sequence>
<dbReference type="InterPro" id="IPR028871">
    <property type="entry name" value="BlueCu_1_BS"/>
</dbReference>
<dbReference type="Gene3D" id="3.40.50.720">
    <property type="entry name" value="NAD(P)-binding Rossmann-like Domain"/>
    <property type="match status" value="1"/>
</dbReference>
<dbReference type="AlphaFoldDB" id="A0A2K8KUU6"/>
<name>A0A2K8KUU6_9GAMM</name>
<dbReference type="RefSeq" id="WP_100258567.1">
    <property type="nucleotide sequence ID" value="NZ_CP011797.1"/>
</dbReference>
<feature type="domain" description="Gfo/Idh/MocA-like oxidoreductase N-terminal" evidence="4">
    <location>
        <begin position="4"/>
        <end position="126"/>
    </location>
</feature>
<dbReference type="PANTHER" id="PTHR43818:SF11">
    <property type="entry name" value="BCDNA.GH03377"/>
    <property type="match status" value="1"/>
</dbReference>